<dbReference type="AlphaFoldDB" id="A0A401UUB3"/>
<proteinExistence type="predicted"/>
<dbReference type="Proteomes" id="UP000287872">
    <property type="component" value="Unassembled WGS sequence"/>
</dbReference>
<organism evidence="1 2">
    <name type="scientific">Clostridium tagluense</name>
    <dbReference type="NCBI Taxonomy" id="360422"/>
    <lineage>
        <taxon>Bacteria</taxon>
        <taxon>Bacillati</taxon>
        <taxon>Bacillota</taxon>
        <taxon>Clostridia</taxon>
        <taxon>Eubacteriales</taxon>
        <taxon>Clostridiaceae</taxon>
        <taxon>Clostridium</taxon>
    </lineage>
</organism>
<sequence length="132" mass="15127">MSNVYIINTNKKYYTNCEPEMIQGEKCAAYYTPWKEGIDKIKVNDLIFLYSNEVGIIARGVASGICEIKDFNGGTDEEHYMELDRFKKLAIPFKSSEINVILNKTVVLGSTQKKLNYDDGIKIWQNITKKCL</sequence>
<dbReference type="OrthoDB" id="6659686at2"/>
<keyword evidence="2" id="KW-1185">Reference proteome</keyword>
<evidence type="ECO:0008006" key="3">
    <source>
        <dbReference type="Google" id="ProtNLM"/>
    </source>
</evidence>
<dbReference type="RefSeq" id="WP_125006457.1">
    <property type="nucleotide sequence ID" value="NZ_BHYK01000063.1"/>
</dbReference>
<comment type="caution">
    <text evidence="1">The sequence shown here is derived from an EMBL/GenBank/DDBJ whole genome shotgun (WGS) entry which is preliminary data.</text>
</comment>
<gene>
    <name evidence="1" type="ORF">Ctaglu_47820</name>
</gene>
<accession>A0A401UUB3</accession>
<reference evidence="1 2" key="1">
    <citation type="submission" date="2018-11" db="EMBL/GenBank/DDBJ databases">
        <title>Genome sequencing and assembly of Clostridium tagluense strain A121.</title>
        <authorList>
            <person name="Murakami T."/>
            <person name="Segawa T."/>
            <person name="Shcherbakova V.A."/>
            <person name="Mori H."/>
            <person name="Yoshimura Y."/>
        </authorList>
    </citation>
    <scope>NUCLEOTIDE SEQUENCE [LARGE SCALE GENOMIC DNA]</scope>
    <source>
        <strain evidence="1 2">A121</strain>
    </source>
</reference>
<name>A0A401UUB3_9CLOT</name>
<evidence type="ECO:0000313" key="2">
    <source>
        <dbReference type="Proteomes" id="UP000287872"/>
    </source>
</evidence>
<evidence type="ECO:0000313" key="1">
    <source>
        <dbReference type="EMBL" id="GCD13159.1"/>
    </source>
</evidence>
<dbReference type="EMBL" id="BHYK01000063">
    <property type="protein sequence ID" value="GCD13159.1"/>
    <property type="molecule type" value="Genomic_DNA"/>
</dbReference>
<protein>
    <recommendedName>
        <fullName evidence="3">EVE domain-containing protein</fullName>
    </recommendedName>
</protein>